<dbReference type="EMBL" id="HBIW01010037">
    <property type="protein sequence ID" value="CAE0693128.1"/>
    <property type="molecule type" value="Transcribed_RNA"/>
</dbReference>
<name>A0A7S4E6R1_9STRA</name>
<dbReference type="InterPro" id="IPR036282">
    <property type="entry name" value="Glutathione-S-Trfase_C_sf"/>
</dbReference>
<dbReference type="GO" id="GO:0016740">
    <property type="term" value="F:transferase activity"/>
    <property type="evidence" value="ECO:0007669"/>
    <property type="project" value="UniProtKB-KW"/>
</dbReference>
<reference evidence="3" key="1">
    <citation type="submission" date="2021-01" db="EMBL/GenBank/DDBJ databases">
        <authorList>
            <person name="Corre E."/>
            <person name="Pelletier E."/>
            <person name="Niang G."/>
            <person name="Scheremetjew M."/>
            <person name="Finn R."/>
            <person name="Kale V."/>
            <person name="Holt S."/>
            <person name="Cochrane G."/>
            <person name="Meng A."/>
            <person name="Brown T."/>
            <person name="Cohen L."/>
        </authorList>
    </citation>
    <scope>NUCLEOTIDE SEQUENCE</scope>
    <source>
        <strain evidence="3">CCMP1756</strain>
    </source>
</reference>
<evidence type="ECO:0000313" key="4">
    <source>
        <dbReference type="EMBL" id="CAH0377904.1"/>
    </source>
</evidence>
<reference evidence="4" key="2">
    <citation type="submission" date="2021-11" db="EMBL/GenBank/DDBJ databases">
        <authorList>
            <consortium name="Genoscope - CEA"/>
            <person name="William W."/>
        </authorList>
    </citation>
    <scope>NUCLEOTIDE SEQUENCE</scope>
</reference>
<dbReference type="Proteomes" id="UP000789595">
    <property type="component" value="Unassembled WGS sequence"/>
</dbReference>
<keyword evidence="5" id="KW-1185">Reference proteome</keyword>
<dbReference type="SUPFAM" id="SSF47616">
    <property type="entry name" value="GST C-terminal domain-like"/>
    <property type="match status" value="1"/>
</dbReference>
<dbReference type="PANTHER" id="PTHR44420:SF2">
    <property type="entry name" value="GLUTATHIONE S-TRANSFERASE DHAR2-RELATED"/>
    <property type="match status" value="1"/>
</dbReference>
<dbReference type="EMBL" id="CAKKNE010000005">
    <property type="protein sequence ID" value="CAH0377904.1"/>
    <property type="molecule type" value="Genomic_DNA"/>
</dbReference>
<dbReference type="GO" id="GO:0045174">
    <property type="term" value="F:glutathione dehydrogenase (ascorbate) activity"/>
    <property type="evidence" value="ECO:0007669"/>
    <property type="project" value="InterPro"/>
</dbReference>
<evidence type="ECO:0000256" key="1">
    <source>
        <dbReference type="ARBA" id="ARBA00022679"/>
    </source>
</evidence>
<dbReference type="GO" id="GO:0033355">
    <property type="term" value="P:ascorbate glutathione cycle"/>
    <property type="evidence" value="ECO:0007669"/>
    <property type="project" value="InterPro"/>
</dbReference>
<sequence>MRPALAPLLLAASTSLSVRRITAKMSAQGVLMTKAGKDGAQGDCPFTQYAAMSMQLAGATYQLRPTPQAEKPAWHLDAHGGSMPCWAPNGFEDGADAIADSGGIAKHFLAPSATDTAVLESVGGLFKGIAMLLKNTDDAKDDELLAGLAEQLDALEACAFAPYLSGAAPGLADAFVATKLYVLLVAGGHYKGFVLPERYPKVARYWAAVSAHPAFYRTRYPEAEMLHGWGEARGEGPGCAV</sequence>
<feature type="domain" description="GST C-terminal" evidence="2">
    <location>
        <begin position="90"/>
        <end position="238"/>
    </location>
</feature>
<dbReference type="InterPro" id="IPR010987">
    <property type="entry name" value="Glutathione-S-Trfase_C-like"/>
</dbReference>
<gene>
    <name evidence="3" type="ORF">PCAL00307_LOCUS8564</name>
    <name evidence="4" type="ORF">PECAL_5P24260</name>
</gene>
<evidence type="ECO:0000313" key="5">
    <source>
        <dbReference type="Proteomes" id="UP000789595"/>
    </source>
</evidence>
<dbReference type="AlphaFoldDB" id="A0A7S4E6R1"/>
<dbReference type="PROSITE" id="PS50405">
    <property type="entry name" value="GST_CTER"/>
    <property type="match status" value="1"/>
</dbReference>
<dbReference type="Gene3D" id="1.20.1050.10">
    <property type="match status" value="1"/>
</dbReference>
<keyword evidence="1" id="KW-0808">Transferase</keyword>
<dbReference type="InterPro" id="IPR044627">
    <property type="entry name" value="DHAR1/2/3/4"/>
</dbReference>
<organism evidence="3">
    <name type="scientific">Pelagomonas calceolata</name>
    <dbReference type="NCBI Taxonomy" id="35677"/>
    <lineage>
        <taxon>Eukaryota</taxon>
        <taxon>Sar</taxon>
        <taxon>Stramenopiles</taxon>
        <taxon>Ochrophyta</taxon>
        <taxon>Pelagophyceae</taxon>
        <taxon>Pelagomonadales</taxon>
        <taxon>Pelagomonadaceae</taxon>
        <taxon>Pelagomonas</taxon>
    </lineage>
</organism>
<dbReference type="Pfam" id="PF13410">
    <property type="entry name" value="GST_C_2"/>
    <property type="match status" value="1"/>
</dbReference>
<evidence type="ECO:0000313" key="3">
    <source>
        <dbReference type="EMBL" id="CAE0693128.1"/>
    </source>
</evidence>
<dbReference type="PANTHER" id="PTHR44420">
    <property type="entry name" value="GLUTATHIONE S-TRANSFERASE DHAR2-RELATED"/>
    <property type="match status" value="1"/>
</dbReference>
<dbReference type="Gene3D" id="3.40.30.10">
    <property type="entry name" value="Glutaredoxin"/>
    <property type="match status" value="1"/>
</dbReference>
<evidence type="ECO:0000259" key="2">
    <source>
        <dbReference type="PROSITE" id="PS50405"/>
    </source>
</evidence>
<proteinExistence type="predicted"/>
<protein>
    <recommendedName>
        <fullName evidence="2">GST C-terminal domain-containing protein</fullName>
    </recommendedName>
</protein>
<accession>A0A7S4E6R1</accession>
<dbReference type="OrthoDB" id="1935530at2759"/>